<dbReference type="Proteomes" id="UP000800096">
    <property type="component" value="Unassembled WGS sequence"/>
</dbReference>
<feature type="transmembrane region" description="Helical" evidence="2">
    <location>
        <begin position="82"/>
        <end position="102"/>
    </location>
</feature>
<name>A0A6A5QLW9_AMPQU</name>
<dbReference type="GO" id="GO:0016020">
    <property type="term" value="C:membrane"/>
    <property type="evidence" value="ECO:0007669"/>
    <property type="project" value="InterPro"/>
</dbReference>
<feature type="transmembrane region" description="Helical" evidence="2">
    <location>
        <begin position="7"/>
        <end position="26"/>
    </location>
</feature>
<proteinExistence type="predicted"/>
<dbReference type="InterPro" id="IPR008952">
    <property type="entry name" value="Tetraspanin_EC2_sf"/>
</dbReference>
<dbReference type="OrthoDB" id="71600at2759"/>
<dbReference type="AlphaFoldDB" id="A0A6A5QLW9"/>
<keyword evidence="2" id="KW-0812">Transmembrane</keyword>
<gene>
    <name evidence="3" type="ORF">BDU57DRAFT_595354</name>
</gene>
<accession>A0A6A5QLW9</accession>
<dbReference type="EMBL" id="ML979135">
    <property type="protein sequence ID" value="KAF1916771.1"/>
    <property type="molecule type" value="Genomic_DNA"/>
</dbReference>
<evidence type="ECO:0000313" key="3">
    <source>
        <dbReference type="EMBL" id="KAF1916771.1"/>
    </source>
</evidence>
<evidence type="ECO:0000313" key="4">
    <source>
        <dbReference type="Proteomes" id="UP000800096"/>
    </source>
</evidence>
<reference evidence="3" key="1">
    <citation type="journal article" date="2020" name="Stud. Mycol.">
        <title>101 Dothideomycetes genomes: a test case for predicting lifestyles and emergence of pathogens.</title>
        <authorList>
            <person name="Haridas S."/>
            <person name="Albert R."/>
            <person name="Binder M."/>
            <person name="Bloem J."/>
            <person name="Labutti K."/>
            <person name="Salamov A."/>
            <person name="Andreopoulos B."/>
            <person name="Baker S."/>
            <person name="Barry K."/>
            <person name="Bills G."/>
            <person name="Bluhm B."/>
            <person name="Cannon C."/>
            <person name="Castanera R."/>
            <person name="Culley D."/>
            <person name="Daum C."/>
            <person name="Ezra D."/>
            <person name="Gonzalez J."/>
            <person name="Henrissat B."/>
            <person name="Kuo A."/>
            <person name="Liang C."/>
            <person name="Lipzen A."/>
            <person name="Lutzoni F."/>
            <person name="Magnuson J."/>
            <person name="Mondo S."/>
            <person name="Nolan M."/>
            <person name="Ohm R."/>
            <person name="Pangilinan J."/>
            <person name="Park H.-J."/>
            <person name="Ramirez L."/>
            <person name="Alfaro M."/>
            <person name="Sun H."/>
            <person name="Tritt A."/>
            <person name="Yoshinaga Y."/>
            <person name="Zwiers L.-H."/>
            <person name="Turgeon B."/>
            <person name="Goodwin S."/>
            <person name="Spatafora J."/>
            <person name="Crous P."/>
            <person name="Grigoriev I."/>
        </authorList>
    </citation>
    <scope>NUCLEOTIDE SEQUENCE</scope>
    <source>
        <strain evidence="3">HMLAC05119</strain>
    </source>
</reference>
<evidence type="ECO:0000256" key="2">
    <source>
        <dbReference type="SAM" id="Phobius"/>
    </source>
</evidence>
<feature type="transmembrane region" description="Helical" evidence="2">
    <location>
        <begin position="185"/>
        <end position="206"/>
    </location>
</feature>
<keyword evidence="4" id="KW-1185">Reference proteome</keyword>
<evidence type="ECO:0008006" key="5">
    <source>
        <dbReference type="Google" id="ProtNLM"/>
    </source>
</evidence>
<protein>
    <recommendedName>
        <fullName evidence="5">Tetraspanin Tsp3</fullName>
    </recommendedName>
</protein>
<feature type="compositionally biased region" description="Polar residues" evidence="1">
    <location>
        <begin position="274"/>
        <end position="291"/>
    </location>
</feature>
<organism evidence="3 4">
    <name type="scientific">Ampelomyces quisqualis</name>
    <name type="common">Powdery mildew agent</name>
    <dbReference type="NCBI Taxonomy" id="50730"/>
    <lineage>
        <taxon>Eukaryota</taxon>
        <taxon>Fungi</taxon>
        <taxon>Dikarya</taxon>
        <taxon>Ascomycota</taxon>
        <taxon>Pezizomycotina</taxon>
        <taxon>Dothideomycetes</taxon>
        <taxon>Pleosporomycetidae</taxon>
        <taxon>Pleosporales</taxon>
        <taxon>Pleosporineae</taxon>
        <taxon>Phaeosphaeriaceae</taxon>
        <taxon>Ampelomyces</taxon>
    </lineage>
</organism>
<feature type="transmembrane region" description="Helical" evidence="2">
    <location>
        <begin position="38"/>
        <end position="61"/>
    </location>
</feature>
<keyword evidence="2" id="KW-0472">Membrane</keyword>
<evidence type="ECO:0000256" key="1">
    <source>
        <dbReference type="SAM" id="MobiDB-lite"/>
    </source>
</evidence>
<feature type="region of interest" description="Disordered" evidence="1">
    <location>
        <begin position="252"/>
        <end position="299"/>
    </location>
</feature>
<keyword evidence="2" id="KW-1133">Transmembrane helix</keyword>
<dbReference type="SUPFAM" id="SSF48652">
    <property type="entry name" value="Tetraspanin"/>
    <property type="match status" value="1"/>
</dbReference>
<sequence>MTYTRKQVVTCLSVVYLVIATGLGGYASSRSSDRSVPISGTLTGLTTALPIVAGLLLEGGYDLTRSQERRQRLDRSKIQRPPLVIIANTIIFIYSTAVITLLGTHAAPPSGLHCGLLERWQKLFKSKNSDAIRKIQDAFNCCGLTNPRDMAWPFPDRNHDQHACESAFGRSNGCLAAWKAEEQQVAGLLIGMVAMVFIWQLAIIAIPTQKESWLHKVAPERISRMIADERHGDTEPRSAIDYIPSYNGYSDRIEQIEGEEDDTETERGAEGGNRTPTRPITGNEESGQLPSIENEWART</sequence>